<dbReference type="EMBL" id="BGZK01000250">
    <property type="protein sequence ID" value="GBP31725.1"/>
    <property type="molecule type" value="Genomic_DNA"/>
</dbReference>
<proteinExistence type="predicted"/>
<gene>
    <name evidence="1" type="ORF">EVAR_4961_1</name>
</gene>
<dbReference type="Proteomes" id="UP000299102">
    <property type="component" value="Unassembled WGS sequence"/>
</dbReference>
<keyword evidence="2" id="KW-1185">Reference proteome</keyword>
<dbReference type="AlphaFoldDB" id="A0A4C1UZ41"/>
<name>A0A4C1UZ41_EUMVA</name>
<evidence type="ECO:0000313" key="2">
    <source>
        <dbReference type="Proteomes" id="UP000299102"/>
    </source>
</evidence>
<reference evidence="1 2" key="1">
    <citation type="journal article" date="2019" name="Commun. Biol.">
        <title>The bagworm genome reveals a unique fibroin gene that provides high tensile strength.</title>
        <authorList>
            <person name="Kono N."/>
            <person name="Nakamura H."/>
            <person name="Ohtoshi R."/>
            <person name="Tomita M."/>
            <person name="Numata K."/>
            <person name="Arakawa K."/>
        </authorList>
    </citation>
    <scope>NUCLEOTIDE SEQUENCE [LARGE SCALE GENOMIC DNA]</scope>
</reference>
<evidence type="ECO:0000313" key="1">
    <source>
        <dbReference type="EMBL" id="GBP31725.1"/>
    </source>
</evidence>
<sequence length="96" mass="10639">MPHGPGAPPPAARTSDANYHQTRAVRASAVDDYLDPAVCTCTRYDSPFINEEIFCFLRSIKLKKLFGGRGSVTDRERPHFPVLTSLAASYCFKECT</sequence>
<organism evidence="1 2">
    <name type="scientific">Eumeta variegata</name>
    <name type="common">Bagworm moth</name>
    <name type="synonym">Eumeta japonica</name>
    <dbReference type="NCBI Taxonomy" id="151549"/>
    <lineage>
        <taxon>Eukaryota</taxon>
        <taxon>Metazoa</taxon>
        <taxon>Ecdysozoa</taxon>
        <taxon>Arthropoda</taxon>
        <taxon>Hexapoda</taxon>
        <taxon>Insecta</taxon>
        <taxon>Pterygota</taxon>
        <taxon>Neoptera</taxon>
        <taxon>Endopterygota</taxon>
        <taxon>Lepidoptera</taxon>
        <taxon>Glossata</taxon>
        <taxon>Ditrysia</taxon>
        <taxon>Tineoidea</taxon>
        <taxon>Psychidae</taxon>
        <taxon>Oiketicinae</taxon>
        <taxon>Eumeta</taxon>
    </lineage>
</organism>
<protein>
    <submittedName>
        <fullName evidence="1">Uncharacterized protein</fullName>
    </submittedName>
</protein>
<accession>A0A4C1UZ41</accession>
<comment type="caution">
    <text evidence="1">The sequence shown here is derived from an EMBL/GenBank/DDBJ whole genome shotgun (WGS) entry which is preliminary data.</text>
</comment>